<dbReference type="PATRIC" id="fig|1396.535.peg.1785"/>
<dbReference type="GO" id="GO:0009307">
    <property type="term" value="P:DNA restriction-modification system"/>
    <property type="evidence" value="ECO:0007669"/>
    <property type="project" value="InterPro"/>
</dbReference>
<evidence type="ECO:0000259" key="2">
    <source>
        <dbReference type="Pfam" id="PF04471"/>
    </source>
</evidence>
<evidence type="ECO:0000313" key="3">
    <source>
        <dbReference type="EMBL" id="KZD65987.1"/>
    </source>
</evidence>
<keyword evidence="3" id="KW-0255">Endonuclease</keyword>
<sequence>MVQNEHDVKRSEALILEIEKSEQRLKEIENKIGERQQEFKAVSVEYDIKTARLRRVSEELETKEQLLRNIMLELEETNNKLKKQIRLFRKQKELMEKGTATTTDIKVEYKGEAPEPTENIKKIPESIIAKTIDPQKLSSIFSFAEVIKQYADKKELEILEKKRIEQERTKQKRIEQERIRQEHLEKKRIEDEKKYRQEDKEFDELFNKFVELHDVSGIFHHNVDERLLTIVEKKRYETTFTEYEYSWEHSFYTDSFAPFLTVLRSRNYRIEGKEGHYVFLLKEKALHKNFRRLSDDFIPLFKLSPKDKNVVDVIHSYIRITGEESAELIDFICFLAVFLKEKGFMSYRQETSKLAKMVNSEKNNYKARELERLLLRNNEQEETEKVLTIEDIDLMTGEEFEKYLADLLKNLGFETKLTKGSGDQGVDIIASRNGNIYAIQAKRYTGTVGNDAVQQAISGKGYIKANEAWVITNSTFTRSAIDLATQTQTKLWDRSKLQNIIEAVTL</sequence>
<evidence type="ECO:0000313" key="4">
    <source>
        <dbReference type="Proteomes" id="UP000076482"/>
    </source>
</evidence>
<comment type="caution">
    <text evidence="3">The sequence shown here is derived from an EMBL/GenBank/DDBJ whole genome shotgun (WGS) entry which is preliminary data.</text>
</comment>
<organism evidence="3 4">
    <name type="scientific">Bacillus cereus</name>
    <dbReference type="NCBI Taxonomy" id="1396"/>
    <lineage>
        <taxon>Bacteria</taxon>
        <taxon>Bacillati</taxon>
        <taxon>Bacillota</taxon>
        <taxon>Bacilli</taxon>
        <taxon>Bacillales</taxon>
        <taxon>Bacillaceae</taxon>
        <taxon>Bacillus</taxon>
        <taxon>Bacillus cereus group</taxon>
    </lineage>
</organism>
<dbReference type="InterPro" id="IPR011335">
    <property type="entry name" value="Restrct_endonuc-II-like"/>
</dbReference>
<accession>A0A164NY57</accession>
<dbReference type="PANTHER" id="PTHR30015:SF6">
    <property type="entry name" value="SLL1429 PROTEIN"/>
    <property type="match status" value="1"/>
</dbReference>
<feature type="domain" description="Restriction endonuclease type IV Mrr" evidence="2">
    <location>
        <begin position="393"/>
        <end position="500"/>
    </location>
</feature>
<keyword evidence="3" id="KW-0540">Nuclease</keyword>
<dbReference type="PANTHER" id="PTHR30015">
    <property type="entry name" value="MRR RESTRICTION SYSTEM PROTEIN"/>
    <property type="match status" value="1"/>
</dbReference>
<keyword evidence="3" id="KW-0378">Hydrolase</keyword>
<dbReference type="Gene3D" id="3.40.1350.10">
    <property type="match status" value="1"/>
</dbReference>
<gene>
    <name evidence="3" type="ORF">B4088_2744</name>
</gene>
<dbReference type="Proteomes" id="UP000076482">
    <property type="component" value="Unassembled WGS sequence"/>
</dbReference>
<feature type="coiled-coil region" evidence="1">
    <location>
        <begin position="147"/>
        <end position="192"/>
    </location>
</feature>
<dbReference type="InterPro" id="IPR007560">
    <property type="entry name" value="Restrct_endonuc_IV_Mrr"/>
</dbReference>
<feature type="coiled-coil region" evidence="1">
    <location>
        <begin position="11"/>
        <end position="91"/>
    </location>
</feature>
<dbReference type="GO" id="GO:0003677">
    <property type="term" value="F:DNA binding"/>
    <property type="evidence" value="ECO:0007669"/>
    <property type="project" value="InterPro"/>
</dbReference>
<name>A0A164NY57_BACCE</name>
<proteinExistence type="predicted"/>
<dbReference type="InterPro" id="IPR052906">
    <property type="entry name" value="Type_IV_Methyl-Rstrct_Enzyme"/>
</dbReference>
<evidence type="ECO:0000256" key="1">
    <source>
        <dbReference type="SAM" id="Coils"/>
    </source>
</evidence>
<dbReference type="EMBL" id="LJKE01000045">
    <property type="protein sequence ID" value="KZD65987.1"/>
    <property type="molecule type" value="Genomic_DNA"/>
</dbReference>
<dbReference type="InterPro" id="IPR011856">
    <property type="entry name" value="tRNA_endonuc-like_dom_sf"/>
</dbReference>
<dbReference type="GO" id="GO:0015666">
    <property type="term" value="F:restriction endodeoxyribonuclease activity"/>
    <property type="evidence" value="ECO:0007669"/>
    <property type="project" value="TreeGrafter"/>
</dbReference>
<reference evidence="3 4" key="1">
    <citation type="submission" date="2015-09" db="EMBL/GenBank/DDBJ databases">
        <title>Bacillus cereus food isolates.</title>
        <authorList>
            <person name="Boekhorst J."/>
        </authorList>
    </citation>
    <scope>NUCLEOTIDE SEQUENCE [LARGE SCALE GENOMIC DNA]</scope>
    <source>
        <strain evidence="3 4">B4088</strain>
    </source>
</reference>
<dbReference type="AlphaFoldDB" id="A0A164NY57"/>
<dbReference type="SUPFAM" id="SSF52980">
    <property type="entry name" value="Restriction endonuclease-like"/>
    <property type="match status" value="1"/>
</dbReference>
<keyword evidence="1" id="KW-0175">Coiled coil</keyword>
<protein>
    <submittedName>
        <fullName evidence="3">Putative Mrr-like endonuclease</fullName>
    </submittedName>
</protein>
<dbReference type="Pfam" id="PF04471">
    <property type="entry name" value="Mrr_cat"/>
    <property type="match status" value="1"/>
</dbReference>